<evidence type="ECO:0000256" key="5">
    <source>
        <dbReference type="HAMAP-Rule" id="MF_00294"/>
    </source>
</evidence>
<evidence type="ECO:0000256" key="3">
    <source>
        <dbReference type="ARBA" id="ARBA00023274"/>
    </source>
</evidence>
<evidence type="ECO:0000256" key="2">
    <source>
        <dbReference type="ARBA" id="ARBA00022980"/>
    </source>
</evidence>
<dbReference type="RefSeq" id="WP_093229934.1">
    <property type="nucleotide sequence ID" value="NZ_FORR01000008.1"/>
</dbReference>
<dbReference type="SUPFAM" id="SSF57829">
    <property type="entry name" value="Zn-binding ribosomal proteins"/>
    <property type="match status" value="1"/>
</dbReference>
<dbReference type="PANTHER" id="PTHR43168:SF2">
    <property type="entry name" value="LARGE RIBOSOMAL SUBUNIT PROTEIN BL33C"/>
    <property type="match status" value="1"/>
</dbReference>
<sequence>MRVSVTMQCTECRNRNYTTTKNKRKHPDRMELRKYCPRCNAHTVHRETK</sequence>
<dbReference type="GO" id="GO:0005737">
    <property type="term" value="C:cytoplasm"/>
    <property type="evidence" value="ECO:0007669"/>
    <property type="project" value="UniProtKB-ARBA"/>
</dbReference>
<keyword evidence="7" id="KW-1185">Reference proteome</keyword>
<dbReference type="OrthoDB" id="9801333at2"/>
<dbReference type="EMBL" id="FORR01000008">
    <property type="protein sequence ID" value="SFJ37437.1"/>
    <property type="molecule type" value="Genomic_DNA"/>
</dbReference>
<dbReference type="PROSITE" id="PS00582">
    <property type="entry name" value="RIBOSOMAL_L33"/>
    <property type="match status" value="1"/>
</dbReference>
<dbReference type="GO" id="GO:0005840">
    <property type="term" value="C:ribosome"/>
    <property type="evidence" value="ECO:0007669"/>
    <property type="project" value="UniProtKB-KW"/>
</dbReference>
<dbReference type="InterPro" id="IPR038584">
    <property type="entry name" value="Ribosomal_bL33_sf"/>
</dbReference>
<proteinExistence type="inferred from homology"/>
<dbReference type="InterPro" id="IPR011332">
    <property type="entry name" value="Ribosomal_zn-bd"/>
</dbReference>
<dbReference type="AlphaFoldDB" id="A0A1I3QWE4"/>
<accession>A0A1I3QWE4</accession>
<dbReference type="STRING" id="46223.SAMN05421852_108102"/>
<dbReference type="PANTHER" id="PTHR43168">
    <property type="entry name" value="50S RIBOSOMAL PROTEIN L33, CHLOROPLASTIC"/>
    <property type="match status" value="1"/>
</dbReference>
<dbReference type="NCBIfam" id="NF001764">
    <property type="entry name" value="PRK00504.1"/>
    <property type="match status" value="1"/>
</dbReference>
<evidence type="ECO:0000256" key="4">
    <source>
        <dbReference type="ARBA" id="ARBA00035176"/>
    </source>
</evidence>
<gene>
    <name evidence="5" type="primary">rpmG</name>
    <name evidence="6" type="ORF">SAMN05421852_108102</name>
</gene>
<protein>
    <recommendedName>
        <fullName evidence="4 5">Large ribosomal subunit protein bL33</fullName>
    </recommendedName>
</protein>
<dbReference type="Pfam" id="PF00471">
    <property type="entry name" value="Ribosomal_L33"/>
    <property type="match status" value="1"/>
</dbReference>
<dbReference type="Gene3D" id="2.20.28.120">
    <property type="entry name" value="Ribosomal protein L33"/>
    <property type="match status" value="1"/>
</dbReference>
<evidence type="ECO:0000313" key="7">
    <source>
        <dbReference type="Proteomes" id="UP000199545"/>
    </source>
</evidence>
<keyword evidence="3 5" id="KW-0687">Ribonucleoprotein</keyword>
<dbReference type="NCBIfam" id="TIGR01023">
    <property type="entry name" value="rpmG_bact"/>
    <property type="match status" value="1"/>
</dbReference>
<keyword evidence="2 5" id="KW-0689">Ribosomal protein</keyword>
<evidence type="ECO:0000256" key="1">
    <source>
        <dbReference type="ARBA" id="ARBA00007596"/>
    </source>
</evidence>
<dbReference type="GO" id="GO:0006412">
    <property type="term" value="P:translation"/>
    <property type="evidence" value="ECO:0007669"/>
    <property type="project" value="UniProtKB-UniRule"/>
</dbReference>
<dbReference type="InterPro" id="IPR018264">
    <property type="entry name" value="Ribosomal_bL33_CS"/>
</dbReference>
<reference evidence="6 7" key="1">
    <citation type="submission" date="2016-10" db="EMBL/GenBank/DDBJ databases">
        <authorList>
            <person name="de Groot N.N."/>
        </authorList>
    </citation>
    <scope>NUCLEOTIDE SEQUENCE [LARGE SCALE GENOMIC DNA]</scope>
    <source>
        <strain evidence="6 7">DSM 44778</strain>
    </source>
</reference>
<organism evidence="6 7">
    <name type="scientific">Thermoflavimicrobium dichotomicum</name>
    <dbReference type="NCBI Taxonomy" id="46223"/>
    <lineage>
        <taxon>Bacteria</taxon>
        <taxon>Bacillati</taxon>
        <taxon>Bacillota</taxon>
        <taxon>Bacilli</taxon>
        <taxon>Bacillales</taxon>
        <taxon>Thermoactinomycetaceae</taxon>
        <taxon>Thermoflavimicrobium</taxon>
    </lineage>
</organism>
<dbReference type="GO" id="GO:0003735">
    <property type="term" value="F:structural constituent of ribosome"/>
    <property type="evidence" value="ECO:0007669"/>
    <property type="project" value="InterPro"/>
</dbReference>
<evidence type="ECO:0000313" key="6">
    <source>
        <dbReference type="EMBL" id="SFJ37437.1"/>
    </source>
</evidence>
<dbReference type="InterPro" id="IPR001705">
    <property type="entry name" value="Ribosomal_bL33"/>
</dbReference>
<dbReference type="HAMAP" id="MF_00294">
    <property type="entry name" value="Ribosomal_bL33"/>
    <property type="match status" value="1"/>
</dbReference>
<dbReference type="NCBIfam" id="NF001860">
    <property type="entry name" value="PRK00595.1"/>
    <property type="match status" value="1"/>
</dbReference>
<dbReference type="GO" id="GO:1990904">
    <property type="term" value="C:ribonucleoprotein complex"/>
    <property type="evidence" value="ECO:0007669"/>
    <property type="project" value="UniProtKB-KW"/>
</dbReference>
<comment type="similarity">
    <text evidence="1 5">Belongs to the bacterial ribosomal protein bL33 family.</text>
</comment>
<name>A0A1I3QWE4_9BACL</name>
<dbReference type="Proteomes" id="UP000199545">
    <property type="component" value="Unassembled WGS sequence"/>
</dbReference>